<evidence type="ECO:0000313" key="3">
    <source>
        <dbReference type="Proteomes" id="UP000887565"/>
    </source>
</evidence>
<evidence type="ECO:0000313" key="4">
    <source>
        <dbReference type="WBParaSite" id="nRc.2.0.1.t13027-RA"/>
    </source>
</evidence>
<evidence type="ECO:0000256" key="1">
    <source>
        <dbReference type="SAM" id="MobiDB-lite"/>
    </source>
</evidence>
<sequence>MDFAVMSVIAKLTLTIESSASEIPLSNPRTDAIVSSIEVWYPKYESCHFDLKTIKDFNAIEKFKQKRISTSRSNMKLQLPTSFWIQLVALGAVMFILTMIGTISPSEDHFDSSDYLFGYSDYLGINNFWKSNGHDGPNIIKLLEPAGASINKQPPESHPHRIHKRKVLQQQGDENLH</sequence>
<reference evidence="4" key="1">
    <citation type="submission" date="2022-11" db="UniProtKB">
        <authorList>
            <consortium name="WormBaseParasite"/>
        </authorList>
    </citation>
    <scope>IDENTIFICATION</scope>
</reference>
<evidence type="ECO:0000256" key="2">
    <source>
        <dbReference type="SAM" id="Phobius"/>
    </source>
</evidence>
<keyword evidence="2" id="KW-0472">Membrane</keyword>
<feature type="region of interest" description="Disordered" evidence="1">
    <location>
        <begin position="149"/>
        <end position="177"/>
    </location>
</feature>
<protein>
    <submittedName>
        <fullName evidence="4">Uncharacterized protein</fullName>
    </submittedName>
</protein>
<feature type="compositionally biased region" description="Polar residues" evidence="1">
    <location>
        <begin position="168"/>
        <end position="177"/>
    </location>
</feature>
<keyword evidence="3" id="KW-1185">Reference proteome</keyword>
<accession>A0A915II26</accession>
<organism evidence="3 4">
    <name type="scientific">Romanomermis culicivorax</name>
    <name type="common">Nematode worm</name>
    <dbReference type="NCBI Taxonomy" id="13658"/>
    <lineage>
        <taxon>Eukaryota</taxon>
        <taxon>Metazoa</taxon>
        <taxon>Ecdysozoa</taxon>
        <taxon>Nematoda</taxon>
        <taxon>Enoplea</taxon>
        <taxon>Dorylaimia</taxon>
        <taxon>Mermithida</taxon>
        <taxon>Mermithoidea</taxon>
        <taxon>Mermithidae</taxon>
        <taxon>Romanomermis</taxon>
    </lineage>
</organism>
<dbReference type="AlphaFoldDB" id="A0A915II26"/>
<proteinExistence type="predicted"/>
<name>A0A915II26_ROMCU</name>
<dbReference type="Proteomes" id="UP000887565">
    <property type="component" value="Unplaced"/>
</dbReference>
<keyword evidence="2" id="KW-0812">Transmembrane</keyword>
<dbReference type="WBParaSite" id="nRc.2.0.1.t13027-RA">
    <property type="protein sequence ID" value="nRc.2.0.1.t13027-RA"/>
    <property type="gene ID" value="nRc.2.0.1.g13027"/>
</dbReference>
<feature type="transmembrane region" description="Helical" evidence="2">
    <location>
        <begin position="83"/>
        <end position="103"/>
    </location>
</feature>
<keyword evidence="2" id="KW-1133">Transmembrane helix</keyword>